<dbReference type="PANTHER" id="PTHR22838">
    <property type="entry name" value="WD REPEAT PROTEIN 26-RELATED"/>
    <property type="match status" value="1"/>
</dbReference>
<dbReference type="Pfam" id="PF00400">
    <property type="entry name" value="WD40"/>
    <property type="match status" value="3"/>
</dbReference>
<dbReference type="Gene3D" id="2.130.10.10">
    <property type="entry name" value="YVTN repeat-like/Quinoprotein amine dehydrogenase"/>
    <property type="match status" value="2"/>
</dbReference>
<dbReference type="SMART" id="SM00320">
    <property type="entry name" value="WD40"/>
    <property type="match status" value="6"/>
</dbReference>
<dbReference type="SUPFAM" id="SSF50978">
    <property type="entry name" value="WD40 repeat-like"/>
    <property type="match status" value="1"/>
</dbReference>
<dbReference type="EMBL" id="JH816985">
    <property type="protein sequence ID" value="EKC38390.1"/>
    <property type="molecule type" value="Genomic_DNA"/>
</dbReference>
<dbReference type="HOGENOM" id="CLU_026276_2_0_1"/>
<dbReference type="PANTHER" id="PTHR22838:SF4">
    <property type="entry name" value="WD REPEAT-CONTAINING PROTEIN 13"/>
    <property type="match status" value="1"/>
</dbReference>
<proteinExistence type="predicted"/>
<dbReference type="GO" id="GO:1990841">
    <property type="term" value="F:promoter-specific chromatin binding"/>
    <property type="evidence" value="ECO:0007669"/>
    <property type="project" value="TreeGrafter"/>
</dbReference>
<dbReference type="InterPro" id="IPR015943">
    <property type="entry name" value="WD40/YVTN_repeat-like_dom_sf"/>
</dbReference>
<organism evidence="1">
    <name type="scientific">Magallana gigas</name>
    <name type="common">Pacific oyster</name>
    <name type="synonym">Crassostrea gigas</name>
    <dbReference type="NCBI Taxonomy" id="29159"/>
    <lineage>
        <taxon>Eukaryota</taxon>
        <taxon>Metazoa</taxon>
        <taxon>Spiralia</taxon>
        <taxon>Lophotrochozoa</taxon>
        <taxon>Mollusca</taxon>
        <taxon>Bivalvia</taxon>
        <taxon>Autobranchia</taxon>
        <taxon>Pteriomorphia</taxon>
        <taxon>Ostreida</taxon>
        <taxon>Ostreoidea</taxon>
        <taxon>Ostreidae</taxon>
        <taxon>Magallana</taxon>
    </lineage>
</organism>
<evidence type="ECO:0000313" key="1">
    <source>
        <dbReference type="EMBL" id="EKC38390.1"/>
    </source>
</evidence>
<dbReference type="GO" id="GO:0005634">
    <property type="term" value="C:nucleus"/>
    <property type="evidence" value="ECO:0007669"/>
    <property type="project" value="TreeGrafter"/>
</dbReference>
<dbReference type="PROSITE" id="PS00678">
    <property type="entry name" value="WD_REPEATS_1"/>
    <property type="match status" value="1"/>
</dbReference>
<dbReference type="InterPro" id="IPR001680">
    <property type="entry name" value="WD40_rpt"/>
</dbReference>
<protein>
    <submittedName>
        <fullName evidence="1">WD repeat-containing protein 13</fullName>
    </submittedName>
</protein>
<dbReference type="AlphaFoldDB" id="K1RAY5"/>
<name>K1RAY5_MAGGI</name>
<accession>K1RAY5</accession>
<dbReference type="InterPro" id="IPR019775">
    <property type="entry name" value="WD40_repeat_CS"/>
</dbReference>
<dbReference type="PROSITE" id="PS50082">
    <property type="entry name" value="WD_REPEATS_2"/>
    <property type="match status" value="2"/>
</dbReference>
<dbReference type="InterPro" id="IPR051350">
    <property type="entry name" value="WD_repeat-ST_regulator"/>
</dbReference>
<reference evidence="1" key="1">
    <citation type="journal article" date="2012" name="Nature">
        <title>The oyster genome reveals stress adaptation and complexity of shell formation.</title>
        <authorList>
            <person name="Zhang G."/>
            <person name="Fang X."/>
            <person name="Guo X."/>
            <person name="Li L."/>
            <person name="Luo R."/>
            <person name="Xu F."/>
            <person name="Yang P."/>
            <person name="Zhang L."/>
            <person name="Wang X."/>
            <person name="Qi H."/>
            <person name="Xiong Z."/>
            <person name="Que H."/>
            <person name="Xie Y."/>
            <person name="Holland P.W."/>
            <person name="Paps J."/>
            <person name="Zhu Y."/>
            <person name="Wu F."/>
            <person name="Chen Y."/>
            <person name="Wang J."/>
            <person name="Peng C."/>
            <person name="Meng J."/>
            <person name="Yang L."/>
            <person name="Liu J."/>
            <person name="Wen B."/>
            <person name="Zhang N."/>
            <person name="Huang Z."/>
            <person name="Zhu Q."/>
            <person name="Feng Y."/>
            <person name="Mount A."/>
            <person name="Hedgecock D."/>
            <person name="Xu Z."/>
            <person name="Liu Y."/>
            <person name="Domazet-Loso T."/>
            <person name="Du Y."/>
            <person name="Sun X."/>
            <person name="Zhang S."/>
            <person name="Liu B."/>
            <person name="Cheng P."/>
            <person name="Jiang X."/>
            <person name="Li J."/>
            <person name="Fan D."/>
            <person name="Wang W."/>
            <person name="Fu W."/>
            <person name="Wang T."/>
            <person name="Wang B."/>
            <person name="Zhang J."/>
            <person name="Peng Z."/>
            <person name="Li Y."/>
            <person name="Li N."/>
            <person name="Wang J."/>
            <person name="Chen M."/>
            <person name="He Y."/>
            <person name="Tan F."/>
            <person name="Song X."/>
            <person name="Zheng Q."/>
            <person name="Huang R."/>
            <person name="Yang H."/>
            <person name="Du X."/>
            <person name="Chen L."/>
            <person name="Yang M."/>
            <person name="Gaffney P.M."/>
            <person name="Wang S."/>
            <person name="Luo L."/>
            <person name="She Z."/>
            <person name="Ming Y."/>
            <person name="Huang W."/>
            <person name="Zhang S."/>
            <person name="Huang B."/>
            <person name="Zhang Y."/>
            <person name="Qu T."/>
            <person name="Ni P."/>
            <person name="Miao G."/>
            <person name="Wang J."/>
            <person name="Wang Q."/>
            <person name="Steinberg C.E."/>
            <person name="Wang H."/>
            <person name="Li N."/>
            <person name="Qian L."/>
            <person name="Zhang G."/>
            <person name="Li Y."/>
            <person name="Yang H."/>
            <person name="Liu X."/>
            <person name="Wang J."/>
            <person name="Yin Y."/>
            <person name="Wang J."/>
        </authorList>
    </citation>
    <scope>NUCLEOTIDE SEQUENCE [LARGE SCALE GENOMIC DNA]</scope>
    <source>
        <strain evidence="1">05x7-T-G4-1.051#20</strain>
    </source>
</reference>
<gene>
    <name evidence="1" type="ORF">CGI_10021763</name>
</gene>
<sequence length="486" mass="53193">MTAVWQQALALDAKFNAYRTPSNPQFKTLYIRRKSQLLRESAKSGRDPAVRKEFLPIRAQLLTAKYGSPAYSDQGSIRSRSFSMRSVGRNTLESFDNLAISDGKKHHRRHQSSGSIRMSFDGPMKRVFDSIELVPTKEADASRAMAGGKTISENYAFAGMHHIFDQHTAAVSSVKFANDDRTRVACSSLDGSLSICQVIPPPATVICMLKGHKRGVKDFVWSLSNDIILSVSLDGTAKLWDVAAGSCIRTIEDEQGGELLCCAFQPLNNNMFVVSFFSKHAVQVINVSTGKGVKGGSGKVTGGVMALTFDPTGHILWAGDDRGAIFSFTIDIATGKLTKTRRITVSEGHPITSISARAWISREARDPSLLVNSCINAMCLFRIITDDGGLQLKKTFPVKQKRSHIRSTFCPLMSFRQGACVISGSEDMCVYFFDIGKDSKPCVNKLLGHSAPVLDVCFNCDESLLASCDEQGLVIIWKREGKQGAL</sequence>
<dbReference type="PROSITE" id="PS50294">
    <property type="entry name" value="WD_REPEATS_REGION"/>
    <property type="match status" value="2"/>
</dbReference>
<dbReference type="InParanoid" id="K1RAY5"/>
<dbReference type="InterPro" id="IPR036322">
    <property type="entry name" value="WD40_repeat_dom_sf"/>
</dbReference>